<dbReference type="AlphaFoldDB" id="A0A177HSP3"/>
<accession>A0A177HSP3</accession>
<dbReference type="EMBL" id="LOHS01000075">
    <property type="protein sequence ID" value="OAH13619.1"/>
    <property type="molecule type" value="Genomic_DNA"/>
</dbReference>
<dbReference type="InterPro" id="IPR028082">
    <property type="entry name" value="Peripla_BP_I"/>
</dbReference>
<dbReference type="RefSeq" id="WP_078067168.1">
    <property type="nucleotide sequence ID" value="NZ_LOHS01000075.1"/>
</dbReference>
<reference evidence="2 3" key="1">
    <citation type="submission" date="2015-12" db="EMBL/GenBank/DDBJ databases">
        <title>Genome sequence of Streptomyces sp. G25.</title>
        <authorList>
            <person name="Poehlein A."/>
            <person name="Roettig A."/>
            <person name="Hiessl S."/>
            <person name="Hauschild P."/>
            <person name="Schauer J."/>
            <person name="Madkour M.H."/>
            <person name="Al-Ansari A.M."/>
            <person name="Almakishah N.H."/>
            <person name="Steinbuechel A."/>
            <person name="Daniel R."/>
        </authorList>
    </citation>
    <scope>NUCLEOTIDE SEQUENCE [LARGE SCALE GENOMIC DNA]</scope>
    <source>
        <strain evidence="3">G25(2015)</strain>
    </source>
</reference>
<sequence length="513" mass="55038">MVTMTDDRTFVPPRPPRRTAPWIAAGAVVLAGAVWGAWAAYDAYQQDRQECAPGILKQGPRQECIGVSDGSFAFDDSLADVMDKIEAENRRVEESGKPYVSIAYVEPLTTVKGEEEAKYGLRGELIGAYLAQLELNDPELGAGRGDLPQIRLLVGNLGLRSEQWKPLTDDLIAKSKDDNHLVAVAGFGQSRGGTQYAVDALRAAGIPMMGATVTADSLSDASRPGFFRVSAPNRDQASGAVNYLKEQQKKDPGYKVAVIRDRNTDDIYNTSLSASFESAATDRGLRLEGAPLEFLSGVDGVSNAFSSVTDKVCALKPDAVFFAGRGINLRNFINSMSAPDRRCEVTLLTGDDAVGVYYGSSESESRRAKFRTEWQDSRVTVLYTALGHPSLAAELYAKANNPLPDFLKLYHAEFGGASDDDQRVLQDGQTVLGHDAVWTVGVAVRNAAGPDGKGQVNPGATLQMLMQLGGSEAVSGLSGPISFGSDGNPDGKPMALVRMEPNGTYTFRDVLRP</sequence>
<evidence type="ECO:0000313" key="3">
    <source>
        <dbReference type="Proteomes" id="UP000077381"/>
    </source>
</evidence>
<comment type="caution">
    <text evidence="2">The sequence shown here is derived from an EMBL/GenBank/DDBJ whole genome shotgun (WGS) entry which is preliminary data.</text>
</comment>
<dbReference type="PATRIC" id="fig|1716141.3.peg.3127"/>
<name>A0A177HSP3_9ACTN</name>
<gene>
    <name evidence="2" type="ORF">STSP_29730</name>
</gene>
<keyword evidence="3" id="KW-1185">Reference proteome</keyword>
<dbReference type="Proteomes" id="UP000077381">
    <property type="component" value="Unassembled WGS sequence"/>
</dbReference>
<dbReference type="OrthoDB" id="3440574at2"/>
<keyword evidence="2" id="KW-0675">Receptor</keyword>
<dbReference type="PANTHER" id="PTHR47151:SF2">
    <property type="entry name" value="AMINO ACID BINDING PROTEIN"/>
    <property type="match status" value="1"/>
</dbReference>
<evidence type="ECO:0000313" key="2">
    <source>
        <dbReference type="EMBL" id="OAH13619.1"/>
    </source>
</evidence>
<dbReference type="STRING" id="1716141.STSP_29730"/>
<protein>
    <submittedName>
        <fullName evidence="2">Receptor family ligand binding region</fullName>
    </submittedName>
</protein>
<keyword evidence="1" id="KW-0812">Transmembrane</keyword>
<dbReference type="Gene3D" id="3.40.50.2300">
    <property type="match status" value="2"/>
</dbReference>
<dbReference type="PANTHER" id="PTHR47151">
    <property type="entry name" value="LEU/ILE/VAL-BINDING ABC TRANSPORTER SUBUNIT"/>
    <property type="match status" value="1"/>
</dbReference>
<organism evidence="2 3">
    <name type="scientific">Streptomyces jeddahensis</name>
    <dbReference type="NCBI Taxonomy" id="1716141"/>
    <lineage>
        <taxon>Bacteria</taxon>
        <taxon>Bacillati</taxon>
        <taxon>Actinomycetota</taxon>
        <taxon>Actinomycetes</taxon>
        <taxon>Kitasatosporales</taxon>
        <taxon>Streptomycetaceae</taxon>
        <taxon>Streptomyces</taxon>
    </lineage>
</organism>
<keyword evidence="1" id="KW-1133">Transmembrane helix</keyword>
<keyword evidence="1" id="KW-0472">Membrane</keyword>
<feature type="transmembrane region" description="Helical" evidence="1">
    <location>
        <begin position="20"/>
        <end position="41"/>
    </location>
</feature>
<proteinExistence type="predicted"/>
<dbReference type="SUPFAM" id="SSF53822">
    <property type="entry name" value="Periplasmic binding protein-like I"/>
    <property type="match status" value="1"/>
</dbReference>
<evidence type="ECO:0000256" key="1">
    <source>
        <dbReference type="SAM" id="Phobius"/>
    </source>
</evidence>